<evidence type="ECO:0000313" key="2">
    <source>
        <dbReference type="Proteomes" id="UP000829447"/>
    </source>
</evidence>
<keyword evidence="2" id="KW-1185">Reference proteome</keyword>
<organism evidence="1 2">
    <name type="scientific">Pangasianodon gigas</name>
    <name type="common">Mekong giant catfish</name>
    <name type="synonym">Pangasius gigas</name>
    <dbReference type="NCBI Taxonomy" id="30993"/>
    <lineage>
        <taxon>Eukaryota</taxon>
        <taxon>Metazoa</taxon>
        <taxon>Chordata</taxon>
        <taxon>Craniata</taxon>
        <taxon>Vertebrata</taxon>
        <taxon>Euteleostomi</taxon>
        <taxon>Actinopterygii</taxon>
        <taxon>Neopterygii</taxon>
        <taxon>Teleostei</taxon>
        <taxon>Ostariophysi</taxon>
        <taxon>Siluriformes</taxon>
        <taxon>Pangasiidae</taxon>
        <taxon>Pangasianodon</taxon>
    </lineage>
</organism>
<gene>
    <name evidence="1" type="ORF">PGIGA_G00012430</name>
</gene>
<sequence>MCVPSPYTHTHTHAHTFHITVAVSLVQSLRMPLCGFFFTSLLIFSAHFLQTCAGGALGQETPPSPELVQVSSGMSSGVVLRCHTPPGHSGRVFQLYRLRTLAGSLQFDTERSHADFQLSISAADTEEIYCCRYDHSMYSPYTRVQPPPRPTTPPAPPQLSVTPPNGRVRPGQVLEFHCQAPPTLAPVAFVLQKQHWENEDVQVVSHSANPQFRVGPVNVADGGRYTCFYMLHLSEGDKNSAPSAPVSVNVGVELPAPLLSQGEEGALVCTGSPSYPGAYFSLFQQGSLLPLATQPAQMIQHSVHFAASGQHGEGGGYQCQYSVLLDKTWAHSELSTPIILPCVTGSPSCSPSSTDNYPPHTGSMDLPLVCGSVSAALLFLMVLIFLAFGIRKYAERAAKKRRQREQEQFWQQVHSRDHIIDLTLQRVSTGSKEDGEASVSEPIYDCPLSTFTRPPDY</sequence>
<dbReference type="Proteomes" id="UP000829447">
    <property type="component" value="Linkage Group LG10"/>
</dbReference>
<dbReference type="EMBL" id="CM040463">
    <property type="protein sequence ID" value="MCI4382221.1"/>
    <property type="molecule type" value="Genomic_DNA"/>
</dbReference>
<reference evidence="1 2" key="1">
    <citation type="journal article" date="2022" name="bioRxiv">
        <title>An ancient truncated duplication of the anti-Mullerian hormone receptor type 2 gene is a potential conserved master sex determinant in the Pangasiidae catfish family.</title>
        <authorList>
            <person name="Wen M."/>
            <person name="Pan Q."/>
            <person name="Jouanno E."/>
            <person name="Montfort J."/>
            <person name="Zahm M."/>
            <person name="Cabau C."/>
            <person name="Klopp C."/>
            <person name="Iampietro C."/>
            <person name="Roques C."/>
            <person name="Bouchez O."/>
            <person name="Castinel A."/>
            <person name="Donnadieu C."/>
            <person name="Parrinello H."/>
            <person name="Poncet C."/>
            <person name="Belmonte E."/>
            <person name="Gautier V."/>
            <person name="Avarre J.-C."/>
            <person name="Dugue R."/>
            <person name="Gustiano R."/>
            <person name="Ha T.T.T."/>
            <person name="Campet M."/>
            <person name="Sriphairoj K."/>
            <person name="Ribolli J."/>
            <person name="de Almeida F.L."/>
            <person name="Desvignes T."/>
            <person name="Postlethwait J.H."/>
            <person name="Bucao C.F."/>
            <person name="Robinson-Rechavi M."/>
            <person name="Bobe J."/>
            <person name="Herpin A."/>
            <person name="Guiguen Y."/>
        </authorList>
    </citation>
    <scope>NUCLEOTIDE SEQUENCE [LARGE SCALE GENOMIC DNA]</scope>
    <source>
        <strain evidence="1">YG-Dec2019</strain>
    </source>
</reference>
<name>A0ACC5WU62_PANGG</name>
<protein>
    <submittedName>
        <fullName evidence="1">Uncharacterized protein</fullName>
    </submittedName>
</protein>
<evidence type="ECO:0000313" key="1">
    <source>
        <dbReference type="EMBL" id="MCI4382221.1"/>
    </source>
</evidence>
<comment type="caution">
    <text evidence="1">The sequence shown here is derived from an EMBL/GenBank/DDBJ whole genome shotgun (WGS) entry which is preliminary data.</text>
</comment>
<proteinExistence type="predicted"/>
<accession>A0ACC5WU62</accession>